<keyword evidence="4" id="KW-1185">Reference proteome</keyword>
<evidence type="ECO:0000313" key="4">
    <source>
        <dbReference type="Proteomes" id="UP000321408"/>
    </source>
</evidence>
<dbReference type="SMART" id="SM00174">
    <property type="entry name" value="RHO"/>
    <property type="match status" value="1"/>
</dbReference>
<dbReference type="PANTHER" id="PTHR47978">
    <property type="match status" value="1"/>
</dbReference>
<reference evidence="3 4" key="1">
    <citation type="journal article" date="2020" name="Nature">
        <title>Isolation of an archaeon at the prokaryote-eukaryote interface.</title>
        <authorList>
            <person name="Imachi H."/>
            <person name="Nobu M.K."/>
            <person name="Nakahara N."/>
            <person name="Morono Y."/>
            <person name="Ogawara M."/>
            <person name="Takaki Y."/>
            <person name="Takano Y."/>
            <person name="Uematsu K."/>
            <person name="Ikuta T."/>
            <person name="Ito M."/>
            <person name="Matsui Y."/>
            <person name="Miyazaki M."/>
            <person name="Murata K."/>
            <person name="Saito Y."/>
            <person name="Sakai S."/>
            <person name="Song C."/>
            <person name="Tasumi E."/>
            <person name="Yamanaka Y."/>
            <person name="Yamaguchi T."/>
            <person name="Kamagata Y."/>
            <person name="Tamaki H."/>
            <person name="Takai K."/>
        </authorList>
    </citation>
    <scope>NUCLEOTIDE SEQUENCE [LARGE SCALE GENOMIC DNA]</scope>
    <source>
        <strain evidence="3 4">MK-D1</strain>
    </source>
</reference>
<sequence length="317" mass="34951">MTKKYVYKILVAGQGGVGKTTLLTRIVTGKFVQNTAMTIGVEFHLLNLALGNENEKVNTVIQLWDFGGQERFRFMLDSYVAGARGALLLYDMTRLRTLDGLDEWVNIVRTHDKNLPILFVGTKLDRVEDITVSDDYAKEFLEPLNMFDHMKISSKDGTGVEQAFKKITRKVLEINGVYVPPEAEVEPQDLEKMLGNEPSTIPTPVSEPSTIPTPVSEPPTIPTPVSEPSTIPTPVSEPPTIPTPVSEPPTFPTPVSEPLTIPTPVSEPPTIPAPISEPPIIPAPDSETTPVEETEEKKKPKKDPEEDLYSYFTKSSS</sequence>
<dbReference type="SMART" id="SM00173">
    <property type="entry name" value="RAS"/>
    <property type="match status" value="1"/>
</dbReference>
<dbReference type="AlphaFoldDB" id="A0A5B9D9K5"/>
<dbReference type="PRINTS" id="PR00449">
    <property type="entry name" value="RASTRNSFRMNG"/>
</dbReference>
<dbReference type="GeneID" id="41329227"/>
<dbReference type="SMART" id="SM00176">
    <property type="entry name" value="RAN"/>
    <property type="match status" value="1"/>
</dbReference>
<dbReference type="GO" id="GO:0005525">
    <property type="term" value="F:GTP binding"/>
    <property type="evidence" value="ECO:0007669"/>
    <property type="project" value="InterPro"/>
</dbReference>
<feature type="compositionally biased region" description="Basic and acidic residues" evidence="2">
    <location>
        <begin position="295"/>
        <end position="304"/>
    </location>
</feature>
<reference evidence="3 4" key="2">
    <citation type="journal article" date="2024" name="Int. J. Syst. Evol. Microbiol.">
        <title>Promethearchaeum syntrophicum gen. nov., sp. nov., an anaerobic, obligately syntrophic archaeon, the first isolate of the lineage 'Asgard' archaea, and proposal of the new archaeal phylum Promethearchaeota phyl. nov. and kingdom Promethearchaeati regn. nov.</title>
        <authorList>
            <person name="Imachi H."/>
            <person name="Nobu M.K."/>
            <person name="Kato S."/>
            <person name="Takaki Y."/>
            <person name="Miyazaki M."/>
            <person name="Miyata M."/>
            <person name="Ogawara M."/>
            <person name="Saito Y."/>
            <person name="Sakai S."/>
            <person name="Tahara Y.O."/>
            <person name="Takano Y."/>
            <person name="Tasumi E."/>
            <person name="Uematsu K."/>
            <person name="Yoshimura T."/>
            <person name="Itoh T."/>
            <person name="Ohkuma M."/>
            <person name="Takai K."/>
        </authorList>
    </citation>
    <scope>NUCLEOTIDE SEQUENCE [LARGE SCALE GENOMIC DNA]</scope>
    <source>
        <strain evidence="3 4">MK-D1</strain>
    </source>
</reference>
<feature type="region of interest" description="Disordered" evidence="2">
    <location>
        <begin position="194"/>
        <end position="317"/>
    </location>
</feature>
<feature type="compositionally biased region" description="Low complexity" evidence="2">
    <location>
        <begin position="198"/>
        <end position="214"/>
    </location>
</feature>
<dbReference type="InterPro" id="IPR001806">
    <property type="entry name" value="Small_GTPase"/>
</dbReference>
<dbReference type="Pfam" id="PF00071">
    <property type="entry name" value="Ras"/>
    <property type="match status" value="1"/>
</dbReference>
<evidence type="ECO:0000256" key="2">
    <source>
        <dbReference type="SAM" id="MobiDB-lite"/>
    </source>
</evidence>
<dbReference type="InterPro" id="IPR005225">
    <property type="entry name" value="Small_GTP-bd"/>
</dbReference>
<dbReference type="InterPro" id="IPR027417">
    <property type="entry name" value="P-loop_NTPase"/>
</dbReference>
<dbReference type="SUPFAM" id="SSF52540">
    <property type="entry name" value="P-loop containing nucleoside triphosphate hydrolases"/>
    <property type="match status" value="1"/>
</dbReference>
<accession>A0A5B9D9K5</accession>
<proteinExistence type="predicted"/>
<dbReference type="PROSITE" id="PS51421">
    <property type="entry name" value="RAS"/>
    <property type="match status" value="1"/>
</dbReference>
<evidence type="ECO:0000313" key="3">
    <source>
        <dbReference type="EMBL" id="QEE15410.1"/>
    </source>
</evidence>
<dbReference type="Gene3D" id="3.40.50.300">
    <property type="entry name" value="P-loop containing nucleotide triphosphate hydrolases"/>
    <property type="match status" value="1"/>
</dbReference>
<keyword evidence="1" id="KW-0547">Nucleotide-binding</keyword>
<dbReference type="FunFam" id="3.40.50.300:FF:001447">
    <property type="entry name" value="Ras-related protein Rab-1B"/>
    <property type="match status" value="1"/>
</dbReference>
<dbReference type="PROSITE" id="PS51419">
    <property type="entry name" value="RAB"/>
    <property type="match status" value="1"/>
</dbReference>
<dbReference type="RefSeq" id="WP_147662318.1">
    <property type="nucleotide sequence ID" value="NZ_CP042905.2"/>
</dbReference>
<feature type="compositionally biased region" description="Pro residues" evidence="2">
    <location>
        <begin position="235"/>
        <end position="252"/>
    </location>
</feature>
<organism evidence="3 4">
    <name type="scientific">Promethearchaeum syntrophicum</name>
    <dbReference type="NCBI Taxonomy" id="2594042"/>
    <lineage>
        <taxon>Archaea</taxon>
        <taxon>Promethearchaeati</taxon>
        <taxon>Promethearchaeota</taxon>
        <taxon>Promethearchaeia</taxon>
        <taxon>Promethearchaeales</taxon>
        <taxon>Promethearchaeaceae</taxon>
        <taxon>Promethearchaeum</taxon>
    </lineage>
</organism>
<dbReference type="EMBL" id="CP042905">
    <property type="protein sequence ID" value="QEE15410.1"/>
    <property type="molecule type" value="Genomic_DNA"/>
</dbReference>
<dbReference type="CDD" id="cd00154">
    <property type="entry name" value="Rab"/>
    <property type="match status" value="1"/>
</dbReference>
<protein>
    <submittedName>
        <fullName evidence="3">GTP-binding protein</fullName>
    </submittedName>
</protein>
<feature type="compositionally biased region" description="Low complexity" evidence="2">
    <location>
        <begin position="223"/>
        <end position="234"/>
    </location>
</feature>
<feature type="compositionally biased region" description="Pro residues" evidence="2">
    <location>
        <begin position="265"/>
        <end position="282"/>
    </location>
</feature>
<evidence type="ECO:0000256" key="1">
    <source>
        <dbReference type="ARBA" id="ARBA00022741"/>
    </source>
</evidence>
<gene>
    <name evidence="3" type="ORF">DSAG12_01235</name>
</gene>
<name>A0A5B9D9K5_9ARCH</name>
<dbReference type="KEGG" id="psyt:DSAG12_01235"/>
<dbReference type="Proteomes" id="UP000321408">
    <property type="component" value="Chromosome"/>
</dbReference>
<dbReference type="NCBIfam" id="TIGR00231">
    <property type="entry name" value="small_GTP"/>
    <property type="match status" value="1"/>
</dbReference>
<dbReference type="SMART" id="SM00175">
    <property type="entry name" value="RAB"/>
    <property type="match status" value="1"/>
</dbReference>
<dbReference type="GO" id="GO:0003924">
    <property type="term" value="F:GTPase activity"/>
    <property type="evidence" value="ECO:0007669"/>
    <property type="project" value="InterPro"/>
</dbReference>